<proteinExistence type="predicted"/>
<dbReference type="NCBIfam" id="TIGR00229">
    <property type="entry name" value="sensory_box"/>
    <property type="match status" value="2"/>
</dbReference>
<dbReference type="Pfam" id="PF08448">
    <property type="entry name" value="PAS_4"/>
    <property type="match status" value="1"/>
</dbReference>
<name>A0A1H8WHC8_9EURY</name>
<dbReference type="PROSITE" id="PS50112">
    <property type="entry name" value="PAS"/>
    <property type="match status" value="2"/>
</dbReference>
<protein>
    <submittedName>
        <fullName evidence="2">PAS domain S-box-containing protein</fullName>
    </submittedName>
</protein>
<evidence type="ECO:0000313" key="2">
    <source>
        <dbReference type="EMBL" id="SEP27060.1"/>
    </source>
</evidence>
<dbReference type="InterPro" id="IPR052155">
    <property type="entry name" value="Biofilm_reg_signaling"/>
</dbReference>
<evidence type="ECO:0000313" key="3">
    <source>
        <dbReference type="Proteomes" id="UP000198775"/>
    </source>
</evidence>
<dbReference type="InterPro" id="IPR013767">
    <property type="entry name" value="PAS_fold"/>
</dbReference>
<reference evidence="3" key="1">
    <citation type="submission" date="2016-10" db="EMBL/GenBank/DDBJ databases">
        <authorList>
            <person name="Varghese N."/>
            <person name="Submissions S."/>
        </authorList>
    </citation>
    <scope>NUCLEOTIDE SEQUENCE [LARGE SCALE GENOMIC DNA]</scope>
    <source>
        <strain evidence="3">IBRC-M 10043</strain>
    </source>
</reference>
<dbReference type="Pfam" id="PF00989">
    <property type="entry name" value="PAS"/>
    <property type="match status" value="1"/>
</dbReference>
<organism evidence="2 3">
    <name type="scientific">Halorientalis persicus</name>
    <dbReference type="NCBI Taxonomy" id="1367881"/>
    <lineage>
        <taxon>Archaea</taxon>
        <taxon>Methanobacteriati</taxon>
        <taxon>Methanobacteriota</taxon>
        <taxon>Stenosarchaea group</taxon>
        <taxon>Halobacteria</taxon>
        <taxon>Halobacteriales</taxon>
        <taxon>Haloarculaceae</taxon>
        <taxon>Halorientalis</taxon>
    </lineage>
</organism>
<dbReference type="InterPro" id="IPR000014">
    <property type="entry name" value="PAS"/>
</dbReference>
<dbReference type="InterPro" id="IPR013656">
    <property type="entry name" value="PAS_4"/>
</dbReference>
<dbReference type="SUPFAM" id="SSF55785">
    <property type="entry name" value="PYP-like sensor domain (PAS domain)"/>
    <property type="match status" value="2"/>
</dbReference>
<feature type="domain" description="PAS" evidence="1">
    <location>
        <begin position="14"/>
        <end position="85"/>
    </location>
</feature>
<accession>A0A1H8WHC8</accession>
<dbReference type="SMART" id="SM00091">
    <property type="entry name" value="PAS"/>
    <property type="match status" value="2"/>
</dbReference>
<dbReference type="PANTHER" id="PTHR44757:SF2">
    <property type="entry name" value="BIOFILM ARCHITECTURE MAINTENANCE PROTEIN MBAA"/>
    <property type="match status" value="1"/>
</dbReference>
<dbReference type="EMBL" id="FOCX01000059">
    <property type="protein sequence ID" value="SEP27060.1"/>
    <property type="molecule type" value="Genomic_DNA"/>
</dbReference>
<sequence>MSQDETESDGHFPSELSLNIDIDSIPDAVLVASSDTGQIVEANTTAGELFNCSPADLVGRHQQELHPPEDMAAYTEAFQRAIDGDRVNRLQNGQPLYIETADGQHIPVEINVQRLNTPTGVFILGVFREVTAQLERERRLEASTSRLETLLDALPVPVAVLDTDATVEGWNQAAETTFGYDFDTVQGKSYPLFIEDDEFDRLFERIFDGGILDGYKTTHRAQDGSRIPVELYAMPVYQNGTFSGIIGTAIEISNRLERAQQLNVLHRVLRHNLRNELNIISGWAEHLADSPSEHQTAIDKIQGATDRLLSLSEEANHIRTNLTNSSKQLDSIPITQALSQLSDQVTDREMVTMSVNDVPDSCAISRRGLWAVSQLLDSVLTHIEESTVELAIETHEQHVTLELVASESLLPVGARRFINTGEETGLEHSDDLVVPKSDLIIESIGGDVTIVAADEATPSNTLTVELPRIDDRS</sequence>
<feature type="domain" description="PAS" evidence="1">
    <location>
        <begin position="143"/>
        <end position="197"/>
    </location>
</feature>
<dbReference type="PANTHER" id="PTHR44757">
    <property type="entry name" value="DIGUANYLATE CYCLASE DGCP"/>
    <property type="match status" value="1"/>
</dbReference>
<keyword evidence="3" id="KW-1185">Reference proteome</keyword>
<dbReference type="AlphaFoldDB" id="A0A1H8WHC8"/>
<dbReference type="CDD" id="cd00130">
    <property type="entry name" value="PAS"/>
    <property type="match status" value="2"/>
</dbReference>
<dbReference type="OrthoDB" id="230688at2157"/>
<evidence type="ECO:0000259" key="1">
    <source>
        <dbReference type="PROSITE" id="PS50112"/>
    </source>
</evidence>
<gene>
    <name evidence="2" type="ORF">SAMN05216388_105912</name>
</gene>
<dbReference type="Gene3D" id="3.30.450.20">
    <property type="entry name" value="PAS domain"/>
    <property type="match status" value="2"/>
</dbReference>
<dbReference type="Proteomes" id="UP000198775">
    <property type="component" value="Unassembled WGS sequence"/>
</dbReference>
<dbReference type="InterPro" id="IPR035965">
    <property type="entry name" value="PAS-like_dom_sf"/>
</dbReference>
<dbReference type="GO" id="GO:0006355">
    <property type="term" value="P:regulation of DNA-templated transcription"/>
    <property type="evidence" value="ECO:0007669"/>
    <property type="project" value="InterPro"/>
</dbReference>